<dbReference type="EMBL" id="JAAGAX010000018">
    <property type="protein sequence ID" value="KAF2283539.1"/>
    <property type="molecule type" value="Genomic_DNA"/>
</dbReference>
<name>A0A6A6K7W7_HEVBR</name>
<comment type="caution">
    <text evidence="2">The sequence shown here is derived from an EMBL/GenBank/DDBJ whole genome shotgun (WGS) entry which is preliminary data.</text>
</comment>
<reference evidence="2 3" key="1">
    <citation type="journal article" date="2020" name="Mol. Plant">
        <title>The Chromosome-Based Rubber Tree Genome Provides New Insights into Spurge Genome Evolution and Rubber Biosynthesis.</title>
        <authorList>
            <person name="Liu J."/>
            <person name="Shi C."/>
            <person name="Shi C.C."/>
            <person name="Li W."/>
            <person name="Zhang Q.J."/>
            <person name="Zhang Y."/>
            <person name="Li K."/>
            <person name="Lu H.F."/>
            <person name="Shi C."/>
            <person name="Zhu S.T."/>
            <person name="Xiao Z.Y."/>
            <person name="Nan H."/>
            <person name="Yue Y."/>
            <person name="Zhu X.G."/>
            <person name="Wu Y."/>
            <person name="Hong X.N."/>
            <person name="Fan G.Y."/>
            <person name="Tong Y."/>
            <person name="Zhang D."/>
            <person name="Mao C.L."/>
            <person name="Liu Y.L."/>
            <person name="Hao S.J."/>
            <person name="Liu W.Q."/>
            <person name="Lv M.Q."/>
            <person name="Zhang H.B."/>
            <person name="Liu Y."/>
            <person name="Hu-Tang G.R."/>
            <person name="Wang J.P."/>
            <person name="Wang J.H."/>
            <person name="Sun Y.H."/>
            <person name="Ni S.B."/>
            <person name="Chen W.B."/>
            <person name="Zhang X.C."/>
            <person name="Jiao Y.N."/>
            <person name="Eichler E.E."/>
            <person name="Li G.H."/>
            <person name="Liu X."/>
            <person name="Gao L.Z."/>
        </authorList>
    </citation>
    <scope>NUCLEOTIDE SEQUENCE [LARGE SCALE GENOMIC DNA]</scope>
    <source>
        <strain evidence="3">cv. GT1</strain>
        <tissue evidence="2">Leaf</tissue>
    </source>
</reference>
<feature type="compositionally biased region" description="Low complexity" evidence="1">
    <location>
        <begin position="133"/>
        <end position="154"/>
    </location>
</feature>
<proteinExistence type="predicted"/>
<sequence>MAFKTITGSFLAPPTFHLNNSLLRLALPANQQPPNLTILAVSNDAVGSLSGKTPRSHQEDLGRPCGSDYYDQTKLKNLEKKSSILTTFRVIEAPGIDNIAPSPPPGAPEKAPAPAPTKAKSPAPVAEEPVADNAPIEAPTEAPTPADAPEANAPISSPPEPNSTPADDATAPAVPPSQESVSSRMHAGGIVAVIGLLARPSQAVSCPMELTSVNLYRYVPETSKMLNIWAYASLPNRGRLTLGPWPRGPRCRTGLELCPVTMWYQSKAQTIRIMPSAPTDRGRQGTDGDKGVAEIGLGRMSGLNGTEVDMGFSIPHRTRKGRSEGQVRPIMQHLASNMMNLGKGILEDVCVRKWVSALAN</sequence>
<feature type="compositionally biased region" description="Low complexity" evidence="1">
    <location>
        <begin position="116"/>
        <end position="126"/>
    </location>
</feature>
<evidence type="ECO:0000313" key="2">
    <source>
        <dbReference type="EMBL" id="KAF2283539.1"/>
    </source>
</evidence>
<accession>A0A6A6K7W7</accession>
<evidence type="ECO:0000313" key="3">
    <source>
        <dbReference type="Proteomes" id="UP000467840"/>
    </source>
</evidence>
<organism evidence="2 3">
    <name type="scientific">Hevea brasiliensis</name>
    <name type="common">Para rubber tree</name>
    <name type="synonym">Siphonia brasiliensis</name>
    <dbReference type="NCBI Taxonomy" id="3981"/>
    <lineage>
        <taxon>Eukaryota</taxon>
        <taxon>Viridiplantae</taxon>
        <taxon>Streptophyta</taxon>
        <taxon>Embryophyta</taxon>
        <taxon>Tracheophyta</taxon>
        <taxon>Spermatophyta</taxon>
        <taxon>Magnoliopsida</taxon>
        <taxon>eudicotyledons</taxon>
        <taxon>Gunneridae</taxon>
        <taxon>Pentapetalae</taxon>
        <taxon>rosids</taxon>
        <taxon>fabids</taxon>
        <taxon>Malpighiales</taxon>
        <taxon>Euphorbiaceae</taxon>
        <taxon>Crotonoideae</taxon>
        <taxon>Micrandreae</taxon>
        <taxon>Hevea</taxon>
    </lineage>
</organism>
<gene>
    <name evidence="2" type="ORF">GH714_011907</name>
</gene>
<feature type="compositionally biased region" description="Pro residues" evidence="1">
    <location>
        <begin position="101"/>
        <end position="115"/>
    </location>
</feature>
<keyword evidence="3" id="KW-1185">Reference proteome</keyword>
<feature type="region of interest" description="Disordered" evidence="1">
    <location>
        <begin position="96"/>
        <end position="182"/>
    </location>
</feature>
<protein>
    <submittedName>
        <fullName evidence="2">Uncharacterized protein</fullName>
    </submittedName>
</protein>
<dbReference type="AlphaFoldDB" id="A0A6A6K7W7"/>
<dbReference type="Proteomes" id="UP000467840">
    <property type="component" value="Chromosome 12"/>
</dbReference>
<evidence type="ECO:0000256" key="1">
    <source>
        <dbReference type="SAM" id="MobiDB-lite"/>
    </source>
</evidence>